<evidence type="ECO:0000313" key="5">
    <source>
        <dbReference type="Proteomes" id="UP000829999"/>
    </source>
</evidence>
<feature type="domain" description="BESS" evidence="4">
    <location>
        <begin position="201"/>
        <end position="240"/>
    </location>
</feature>
<reference evidence="6" key="1">
    <citation type="submission" date="2025-08" db="UniProtKB">
        <authorList>
            <consortium name="RefSeq"/>
        </authorList>
    </citation>
    <scope>IDENTIFICATION</scope>
    <source>
        <tissue evidence="6">Whole larval tissue</tissue>
    </source>
</reference>
<protein>
    <submittedName>
        <fullName evidence="6">Uncharacterized protein LOC118271593</fullName>
    </submittedName>
</protein>
<dbReference type="InterPro" id="IPR006578">
    <property type="entry name" value="MADF-dom"/>
</dbReference>
<organism evidence="5 6">
    <name type="scientific">Spodoptera frugiperda</name>
    <name type="common">Fall armyworm</name>
    <dbReference type="NCBI Taxonomy" id="7108"/>
    <lineage>
        <taxon>Eukaryota</taxon>
        <taxon>Metazoa</taxon>
        <taxon>Ecdysozoa</taxon>
        <taxon>Arthropoda</taxon>
        <taxon>Hexapoda</taxon>
        <taxon>Insecta</taxon>
        <taxon>Pterygota</taxon>
        <taxon>Neoptera</taxon>
        <taxon>Endopterygota</taxon>
        <taxon>Lepidoptera</taxon>
        <taxon>Glossata</taxon>
        <taxon>Ditrysia</taxon>
        <taxon>Noctuoidea</taxon>
        <taxon>Noctuidae</taxon>
        <taxon>Amphipyrinae</taxon>
        <taxon>Spodoptera</taxon>
    </lineage>
</organism>
<keyword evidence="5" id="KW-1185">Reference proteome</keyword>
<dbReference type="GO" id="GO:0005667">
    <property type="term" value="C:transcription regulator complex"/>
    <property type="evidence" value="ECO:0007669"/>
    <property type="project" value="TreeGrafter"/>
</dbReference>
<feature type="domain" description="MADF" evidence="3">
    <location>
        <begin position="8"/>
        <end position="112"/>
    </location>
</feature>
<name>A0A9R0ELP9_SPOFR</name>
<dbReference type="PROSITE" id="PS51029">
    <property type="entry name" value="MADF"/>
    <property type="match status" value="1"/>
</dbReference>
<dbReference type="AlphaFoldDB" id="A0A9R0ELP9"/>
<evidence type="ECO:0000256" key="2">
    <source>
        <dbReference type="SAM" id="MobiDB-lite"/>
    </source>
</evidence>
<keyword evidence="1" id="KW-0539">Nucleus</keyword>
<comment type="subcellular location">
    <subcellularLocation>
        <location evidence="1">Nucleus</location>
    </subcellularLocation>
</comment>
<gene>
    <name evidence="6" type="primary">LOC118271593</name>
</gene>
<evidence type="ECO:0000259" key="3">
    <source>
        <dbReference type="PROSITE" id="PS51029"/>
    </source>
</evidence>
<dbReference type="PROSITE" id="PS51031">
    <property type="entry name" value="BESS"/>
    <property type="match status" value="1"/>
</dbReference>
<evidence type="ECO:0000259" key="4">
    <source>
        <dbReference type="PROSITE" id="PS51031"/>
    </source>
</evidence>
<dbReference type="Pfam" id="PF02944">
    <property type="entry name" value="BESS"/>
    <property type="match status" value="1"/>
</dbReference>
<proteinExistence type="predicted"/>
<feature type="region of interest" description="Disordered" evidence="2">
    <location>
        <begin position="110"/>
        <end position="151"/>
    </location>
</feature>
<evidence type="ECO:0000256" key="1">
    <source>
        <dbReference type="PROSITE-ProRule" id="PRU00371"/>
    </source>
</evidence>
<dbReference type="GO" id="GO:0005634">
    <property type="term" value="C:nucleus"/>
    <property type="evidence" value="ECO:0007669"/>
    <property type="project" value="UniProtKB-SubCell"/>
</dbReference>
<dbReference type="GeneID" id="118271593"/>
<dbReference type="InterPro" id="IPR004210">
    <property type="entry name" value="BESS_motif"/>
</dbReference>
<dbReference type="OrthoDB" id="8118596at2759"/>
<dbReference type="PANTHER" id="PTHR12243:SF69">
    <property type="entry name" value="SI:CH73-59F11.3"/>
    <property type="match status" value="1"/>
</dbReference>
<dbReference type="GO" id="GO:0003677">
    <property type="term" value="F:DNA binding"/>
    <property type="evidence" value="ECO:0007669"/>
    <property type="project" value="InterPro"/>
</dbReference>
<dbReference type="GO" id="GO:0006357">
    <property type="term" value="P:regulation of transcription by RNA polymerase II"/>
    <property type="evidence" value="ECO:0007669"/>
    <property type="project" value="TreeGrafter"/>
</dbReference>
<accession>A0A9R0ELP9</accession>
<sequence length="250" mass="29500">MLGIDTEALILAVKKRPALYNKNDRFYYNNKKHKSKLWFEVCKEVFSTWDSFQPQTKVEQGHELQKRWKSLRTCFTRELSLQKREQEEPSKKRKRKRYEYFNMMSFLLETGGEDDEGTSNTVKDCESDDSSSDPLESIKNEPSVYESSLQTDNSAHFEIETEIPAQAGTTTASYLRPVYDRSENLEDKILDMLKEIKKDEEDEDRQFMLSLVPSFRKLKAKQKFEARIEILRVLKDITFQDDDEQKSSQN</sequence>
<dbReference type="Pfam" id="PF10545">
    <property type="entry name" value="MADF_DNA_bdg"/>
    <property type="match status" value="1"/>
</dbReference>
<dbReference type="Proteomes" id="UP000829999">
    <property type="component" value="Chromosome 5"/>
</dbReference>
<dbReference type="PANTHER" id="PTHR12243">
    <property type="entry name" value="MADF DOMAIN TRANSCRIPTION FACTOR"/>
    <property type="match status" value="1"/>
</dbReference>
<dbReference type="RefSeq" id="XP_035443574.2">
    <property type="nucleotide sequence ID" value="XM_035587681.2"/>
</dbReference>
<dbReference type="SMART" id="SM00595">
    <property type="entry name" value="MADF"/>
    <property type="match status" value="1"/>
</dbReference>
<evidence type="ECO:0000313" key="6">
    <source>
        <dbReference type="RefSeq" id="XP_035443574.2"/>
    </source>
</evidence>
<dbReference type="InterPro" id="IPR039353">
    <property type="entry name" value="TF_Adf1"/>
</dbReference>